<dbReference type="Proteomes" id="UP000632289">
    <property type="component" value="Unassembled WGS sequence"/>
</dbReference>
<dbReference type="PANTHER" id="PTHR44757:SF2">
    <property type="entry name" value="BIOFILM ARCHITECTURE MAINTENANCE PROTEIN MBAA"/>
    <property type="match status" value="1"/>
</dbReference>
<evidence type="ECO:0000313" key="3">
    <source>
        <dbReference type="EMBL" id="MBD3932526.1"/>
    </source>
</evidence>
<evidence type="ECO:0000259" key="2">
    <source>
        <dbReference type="PROSITE" id="PS50887"/>
    </source>
</evidence>
<reference evidence="3" key="1">
    <citation type="submission" date="2020-09" db="EMBL/GenBank/DDBJ databases">
        <title>Secondary metabolite and genome analysis of marine Streptomyces chumphonensis KK1-2T.</title>
        <authorList>
            <person name="Phongsopitanun W."/>
            <person name="Kanchanasin P."/>
            <person name="Pittayakhajonwut P."/>
            <person name="Suwanborirux K."/>
            <person name="Tanasupawat S."/>
        </authorList>
    </citation>
    <scope>NUCLEOTIDE SEQUENCE</scope>
    <source>
        <strain evidence="3">KK1-2</strain>
    </source>
</reference>
<evidence type="ECO:0000313" key="4">
    <source>
        <dbReference type="Proteomes" id="UP000632289"/>
    </source>
</evidence>
<keyword evidence="4" id="KW-1185">Reference proteome</keyword>
<dbReference type="Gene3D" id="3.30.70.270">
    <property type="match status" value="1"/>
</dbReference>
<dbReference type="AlphaFoldDB" id="A0A927F1C4"/>
<organism evidence="3 4">
    <name type="scientific">Streptomyces chumphonensis</name>
    <dbReference type="NCBI Taxonomy" id="1214925"/>
    <lineage>
        <taxon>Bacteria</taxon>
        <taxon>Bacillati</taxon>
        <taxon>Actinomycetota</taxon>
        <taxon>Actinomycetes</taxon>
        <taxon>Kitasatosporales</taxon>
        <taxon>Streptomycetaceae</taxon>
        <taxon>Streptomyces</taxon>
    </lineage>
</organism>
<dbReference type="NCBIfam" id="TIGR00254">
    <property type="entry name" value="GGDEF"/>
    <property type="match status" value="1"/>
</dbReference>
<sequence>MSAVLSTVVAAAPVAAGWSVHTVWMRRQLSRARRDPLTGLPTRALFETRARKLLSRGSRAVLLADLNRFKELNDTFGHAAGDAAIRATGRRLARWALDHAGTAARLGGDEFTAVFTVGGESHLRTALTDLAERLNEPVPHQNAQLPVSASIGAVVAAGPGTGLPVALRRADEAMYRCKRSGWDWCIGHGNVPITGEQINGRRPGRVGATRPEGRQP</sequence>
<evidence type="ECO:0000256" key="1">
    <source>
        <dbReference type="SAM" id="MobiDB-lite"/>
    </source>
</evidence>
<gene>
    <name evidence="3" type="ORF">IF129_13305</name>
</gene>
<dbReference type="RefSeq" id="WP_191209799.1">
    <property type="nucleotide sequence ID" value="NZ_BAABKL010000026.1"/>
</dbReference>
<feature type="region of interest" description="Disordered" evidence="1">
    <location>
        <begin position="196"/>
        <end position="216"/>
    </location>
</feature>
<feature type="domain" description="GGDEF" evidence="2">
    <location>
        <begin position="57"/>
        <end position="196"/>
    </location>
</feature>
<dbReference type="SMART" id="SM00267">
    <property type="entry name" value="GGDEF"/>
    <property type="match status" value="1"/>
</dbReference>
<dbReference type="PANTHER" id="PTHR44757">
    <property type="entry name" value="DIGUANYLATE CYCLASE DGCP"/>
    <property type="match status" value="1"/>
</dbReference>
<dbReference type="CDD" id="cd01949">
    <property type="entry name" value="GGDEF"/>
    <property type="match status" value="1"/>
</dbReference>
<dbReference type="PROSITE" id="PS50887">
    <property type="entry name" value="GGDEF"/>
    <property type="match status" value="1"/>
</dbReference>
<name>A0A927F1C4_9ACTN</name>
<comment type="caution">
    <text evidence="3">The sequence shown here is derived from an EMBL/GenBank/DDBJ whole genome shotgun (WGS) entry which is preliminary data.</text>
</comment>
<dbReference type="InterPro" id="IPR043128">
    <property type="entry name" value="Rev_trsase/Diguanyl_cyclase"/>
</dbReference>
<dbReference type="SUPFAM" id="SSF55073">
    <property type="entry name" value="Nucleotide cyclase"/>
    <property type="match status" value="1"/>
</dbReference>
<dbReference type="InterPro" id="IPR000160">
    <property type="entry name" value="GGDEF_dom"/>
</dbReference>
<protein>
    <submittedName>
        <fullName evidence="3">GGDEF domain-containing protein</fullName>
    </submittedName>
</protein>
<dbReference type="InterPro" id="IPR052155">
    <property type="entry name" value="Biofilm_reg_signaling"/>
</dbReference>
<accession>A0A927F1C4</accession>
<dbReference type="Pfam" id="PF00990">
    <property type="entry name" value="GGDEF"/>
    <property type="match status" value="1"/>
</dbReference>
<dbReference type="InterPro" id="IPR029787">
    <property type="entry name" value="Nucleotide_cyclase"/>
</dbReference>
<proteinExistence type="predicted"/>
<dbReference type="EMBL" id="JACXYU010000005">
    <property type="protein sequence ID" value="MBD3932526.1"/>
    <property type="molecule type" value="Genomic_DNA"/>
</dbReference>